<comment type="caution">
    <text evidence="1">The sequence shown here is derived from an EMBL/GenBank/DDBJ whole genome shotgun (WGS) entry which is preliminary data.</text>
</comment>
<protein>
    <submittedName>
        <fullName evidence="1">Acyltransferase</fullName>
    </submittedName>
</protein>
<keyword evidence="1" id="KW-0012">Acyltransferase</keyword>
<keyword evidence="2" id="KW-1185">Reference proteome</keyword>
<accession>A0ABV5C3M4</accession>
<evidence type="ECO:0000313" key="2">
    <source>
        <dbReference type="Proteomes" id="UP001580430"/>
    </source>
</evidence>
<dbReference type="Proteomes" id="UP001580430">
    <property type="component" value="Unassembled WGS sequence"/>
</dbReference>
<dbReference type="EMBL" id="JBHIRY010000016">
    <property type="protein sequence ID" value="MFB5762031.1"/>
    <property type="molecule type" value="Genomic_DNA"/>
</dbReference>
<dbReference type="Gene3D" id="2.160.10.10">
    <property type="entry name" value="Hexapeptide repeat proteins"/>
    <property type="match status" value="1"/>
</dbReference>
<organism evidence="1 2">
    <name type="scientific">Paenibacillus medicaginis</name>
    <dbReference type="NCBI Taxonomy" id="1470560"/>
    <lineage>
        <taxon>Bacteria</taxon>
        <taxon>Bacillati</taxon>
        <taxon>Bacillota</taxon>
        <taxon>Bacilli</taxon>
        <taxon>Bacillales</taxon>
        <taxon>Paenibacillaceae</taxon>
        <taxon>Paenibacillus</taxon>
    </lineage>
</organism>
<proteinExistence type="predicted"/>
<gene>
    <name evidence="1" type="ORF">ACE5LO_16715</name>
</gene>
<dbReference type="InterPro" id="IPR001451">
    <property type="entry name" value="Hexapep"/>
</dbReference>
<dbReference type="Pfam" id="PF00132">
    <property type="entry name" value="Hexapep"/>
    <property type="match status" value="1"/>
</dbReference>
<reference evidence="1 2" key="1">
    <citation type="submission" date="2024-09" db="EMBL/GenBank/DDBJ databases">
        <title>Paenibacillus zeirhizospherea sp. nov., isolated from surface of the maize (Zea mays) roots in a horticulture field, Hungary.</title>
        <authorList>
            <person name="Marton D."/>
            <person name="Farkas M."/>
            <person name="Bedics A."/>
            <person name="Toth E."/>
            <person name="Tancsics A."/>
            <person name="Boka K."/>
            <person name="Marati G."/>
            <person name="Kriszt B."/>
            <person name="Cserhati M."/>
        </authorList>
    </citation>
    <scope>NUCLEOTIDE SEQUENCE [LARGE SCALE GENOMIC DNA]</scope>
    <source>
        <strain evidence="1 2">JCM 18446</strain>
    </source>
</reference>
<dbReference type="RefSeq" id="WP_375521148.1">
    <property type="nucleotide sequence ID" value="NZ_JBHIRY010000016.1"/>
</dbReference>
<keyword evidence="1" id="KW-0808">Transferase</keyword>
<dbReference type="PANTHER" id="PTHR43300">
    <property type="entry name" value="ACETYLTRANSFERASE"/>
    <property type="match status" value="1"/>
</dbReference>
<dbReference type="SUPFAM" id="SSF51161">
    <property type="entry name" value="Trimeric LpxA-like enzymes"/>
    <property type="match status" value="1"/>
</dbReference>
<dbReference type="InterPro" id="IPR050179">
    <property type="entry name" value="Trans_hexapeptide_repeat"/>
</dbReference>
<dbReference type="PANTHER" id="PTHR43300:SF11">
    <property type="entry name" value="ACETYLTRANSFERASE RV3034C-RELATED"/>
    <property type="match status" value="1"/>
</dbReference>
<name>A0ABV5C3M4_9BACL</name>
<sequence length="196" mass="21151">MSLQPTFKRVGEGSTVQPGGIVQGEEYIVIGRKVQIQAPYWLTARPGSGADEVLSIGDGCRISTNLTVDAVNSITLERKVFVGANVYLTDKIPFEANGGPFQVGYTKRSAGKLIIGKGTLIESGVVVGGNLRIGRGCIIRPDSVVLHDIPDYCEVSGNPARVVKVYMPKLRDWVAASNEAEAAQLLEQRRNQPLEE</sequence>
<dbReference type="GO" id="GO:0016746">
    <property type="term" value="F:acyltransferase activity"/>
    <property type="evidence" value="ECO:0007669"/>
    <property type="project" value="UniProtKB-KW"/>
</dbReference>
<evidence type="ECO:0000313" key="1">
    <source>
        <dbReference type="EMBL" id="MFB5762031.1"/>
    </source>
</evidence>
<dbReference type="InterPro" id="IPR011004">
    <property type="entry name" value="Trimer_LpxA-like_sf"/>
</dbReference>